<feature type="compositionally biased region" description="Polar residues" evidence="1">
    <location>
        <begin position="1"/>
        <end position="10"/>
    </location>
</feature>
<accession>A0A2J8A2N4</accession>
<evidence type="ECO:0000259" key="2">
    <source>
        <dbReference type="Pfam" id="PF12146"/>
    </source>
</evidence>
<proteinExistence type="predicted"/>
<dbReference type="SUPFAM" id="SSF53474">
    <property type="entry name" value="alpha/beta-Hydrolases"/>
    <property type="match status" value="1"/>
</dbReference>
<name>A0A2J8A2N4_9CHLO</name>
<dbReference type="InterPro" id="IPR029058">
    <property type="entry name" value="AB_hydrolase_fold"/>
</dbReference>
<dbReference type="OrthoDB" id="536864at2759"/>
<evidence type="ECO:0000313" key="3">
    <source>
        <dbReference type="EMBL" id="PNH06780.1"/>
    </source>
</evidence>
<dbReference type="AlphaFoldDB" id="A0A2J8A2N4"/>
<dbReference type="EMBL" id="PGGS01000215">
    <property type="protein sequence ID" value="PNH06780.1"/>
    <property type="molecule type" value="Genomic_DNA"/>
</dbReference>
<reference evidence="3 4" key="1">
    <citation type="journal article" date="2017" name="Mol. Biol. Evol.">
        <title>The 4-celled Tetrabaena socialis nuclear genome reveals the essential components for genetic control of cell number at the origin of multicellularity in the volvocine lineage.</title>
        <authorList>
            <person name="Featherston J."/>
            <person name="Arakaki Y."/>
            <person name="Hanschen E.R."/>
            <person name="Ferris P.J."/>
            <person name="Michod R.E."/>
            <person name="Olson B.J.S.C."/>
            <person name="Nozaki H."/>
            <person name="Durand P.M."/>
        </authorList>
    </citation>
    <scope>NUCLEOTIDE SEQUENCE [LARGE SCALE GENOMIC DNA]</scope>
    <source>
        <strain evidence="3 4">NIES-571</strain>
    </source>
</reference>
<comment type="caution">
    <text evidence="3">The sequence shown here is derived from an EMBL/GenBank/DDBJ whole genome shotgun (WGS) entry which is preliminary data.</text>
</comment>
<feature type="domain" description="Serine aminopeptidase S33" evidence="2">
    <location>
        <begin position="50"/>
        <end position="114"/>
    </location>
</feature>
<gene>
    <name evidence="3" type="ORF">TSOC_006802</name>
</gene>
<dbReference type="InterPro" id="IPR022742">
    <property type="entry name" value="Hydrolase_4"/>
</dbReference>
<dbReference type="Gene3D" id="3.40.50.1820">
    <property type="entry name" value="alpha/beta hydrolase"/>
    <property type="match status" value="1"/>
</dbReference>
<evidence type="ECO:0000256" key="1">
    <source>
        <dbReference type="SAM" id="MobiDB-lite"/>
    </source>
</evidence>
<feature type="region of interest" description="Disordered" evidence="1">
    <location>
        <begin position="1"/>
        <end position="30"/>
    </location>
</feature>
<organism evidence="3 4">
    <name type="scientific">Tetrabaena socialis</name>
    <dbReference type="NCBI Taxonomy" id="47790"/>
    <lineage>
        <taxon>Eukaryota</taxon>
        <taxon>Viridiplantae</taxon>
        <taxon>Chlorophyta</taxon>
        <taxon>core chlorophytes</taxon>
        <taxon>Chlorophyceae</taxon>
        <taxon>CS clade</taxon>
        <taxon>Chlamydomonadales</taxon>
        <taxon>Tetrabaenaceae</taxon>
        <taxon>Tetrabaena</taxon>
    </lineage>
</organism>
<protein>
    <recommendedName>
        <fullName evidence="2">Serine aminopeptidase S33 domain-containing protein</fullName>
    </recommendedName>
</protein>
<dbReference type="Pfam" id="PF12146">
    <property type="entry name" value="Hydrolase_4"/>
    <property type="match status" value="1"/>
</dbReference>
<dbReference type="Proteomes" id="UP000236333">
    <property type="component" value="Unassembled WGS sequence"/>
</dbReference>
<keyword evidence="4" id="KW-1185">Reference proteome</keyword>
<evidence type="ECO:0000313" key="4">
    <source>
        <dbReference type="Proteomes" id="UP000236333"/>
    </source>
</evidence>
<sequence length="133" mass="14152">MGPQMSTPGLSGSVCGPAREEGRAGAMRGMSAPQGKGHLCTLVRPRLAMLCTVAVCEELFAHLEEIRTPFLAVHAPEDSRCEICNSEALVARAATTDKQLLAAPGGSHMLFLDKPDITARVLAHVTGWLTQRC</sequence>